<name>A0A8S1HH34_9PELO</name>
<reference evidence="2" key="1">
    <citation type="submission" date="2020-10" db="EMBL/GenBank/DDBJ databases">
        <authorList>
            <person name="Kikuchi T."/>
        </authorList>
    </citation>
    <scope>NUCLEOTIDE SEQUENCE</scope>
    <source>
        <strain evidence="2">NKZ352</strain>
    </source>
</reference>
<sequence>MMMMVLVIIASGNKLLFSVENKLHKFVIKVTYFKQDIPCRGMGLEENERREWGGRHFDSMAKEKSKGAVKRSSEERGRKKKSGSRTPPRKSMPGFLSCCSKKKPPAKSAKKSSKSKSKSVRKRSTPKSRPGERSKSRRHHRSKKRSSSARKEASSSSCGTSSTAPLSANQSSDKFPKHEVPPGAPGAVAAPPPQPLPRIPTEHGQLPPKPAEGLQPPTAHGVVPVENKMAVKVDEKAKINNELDQIGTARDDEDQQQTSKAKSHGIRDGDYPQKKFTIIEYVHEGRRVRRWEYEDITPLTVLPHTMGDIVRASRKAIDKCHEGTKTKKQAETALTHDLDQLGKVMAKE</sequence>
<feature type="region of interest" description="Disordered" evidence="1">
    <location>
        <begin position="53"/>
        <end position="227"/>
    </location>
</feature>
<protein>
    <submittedName>
        <fullName evidence="2">Uncharacterized protein</fullName>
    </submittedName>
</protein>
<proteinExistence type="predicted"/>
<feature type="compositionally biased region" description="Basic residues" evidence="1">
    <location>
        <begin position="135"/>
        <end position="148"/>
    </location>
</feature>
<evidence type="ECO:0000313" key="2">
    <source>
        <dbReference type="EMBL" id="CAD6195884.1"/>
    </source>
</evidence>
<organism evidence="2 3">
    <name type="scientific">Caenorhabditis auriculariae</name>
    <dbReference type="NCBI Taxonomy" id="2777116"/>
    <lineage>
        <taxon>Eukaryota</taxon>
        <taxon>Metazoa</taxon>
        <taxon>Ecdysozoa</taxon>
        <taxon>Nematoda</taxon>
        <taxon>Chromadorea</taxon>
        <taxon>Rhabditida</taxon>
        <taxon>Rhabditina</taxon>
        <taxon>Rhabditomorpha</taxon>
        <taxon>Rhabditoidea</taxon>
        <taxon>Rhabditidae</taxon>
        <taxon>Peloderinae</taxon>
        <taxon>Caenorhabditis</taxon>
    </lineage>
</organism>
<dbReference type="EMBL" id="CAJGYM010000062">
    <property type="protein sequence ID" value="CAD6195884.1"/>
    <property type="molecule type" value="Genomic_DNA"/>
</dbReference>
<dbReference type="AlphaFoldDB" id="A0A8S1HH34"/>
<accession>A0A8S1HH34</accession>
<gene>
    <name evidence="2" type="ORF">CAUJ_LOCUS11802</name>
</gene>
<feature type="compositionally biased region" description="Basic and acidic residues" evidence="1">
    <location>
        <begin position="53"/>
        <end position="77"/>
    </location>
</feature>
<feature type="compositionally biased region" description="Polar residues" evidence="1">
    <location>
        <begin position="164"/>
        <end position="173"/>
    </location>
</feature>
<feature type="region of interest" description="Disordered" evidence="1">
    <location>
        <begin position="242"/>
        <end position="270"/>
    </location>
</feature>
<dbReference type="Proteomes" id="UP000835052">
    <property type="component" value="Unassembled WGS sequence"/>
</dbReference>
<feature type="compositionally biased region" description="Low complexity" evidence="1">
    <location>
        <begin position="154"/>
        <end position="163"/>
    </location>
</feature>
<evidence type="ECO:0000313" key="3">
    <source>
        <dbReference type="Proteomes" id="UP000835052"/>
    </source>
</evidence>
<comment type="caution">
    <text evidence="2">The sequence shown here is derived from an EMBL/GenBank/DDBJ whole genome shotgun (WGS) entry which is preliminary data.</text>
</comment>
<evidence type="ECO:0000256" key="1">
    <source>
        <dbReference type="SAM" id="MobiDB-lite"/>
    </source>
</evidence>
<keyword evidence="3" id="KW-1185">Reference proteome</keyword>
<feature type="compositionally biased region" description="Basic residues" evidence="1">
    <location>
        <begin position="100"/>
        <end position="126"/>
    </location>
</feature>
<dbReference type="OrthoDB" id="5876285at2759"/>